<dbReference type="Proteomes" id="UP000078512">
    <property type="component" value="Unassembled WGS sequence"/>
</dbReference>
<evidence type="ECO:0000313" key="2">
    <source>
        <dbReference type="EMBL" id="OAQ32098.1"/>
    </source>
</evidence>
<dbReference type="AlphaFoldDB" id="A0A197K4J4"/>
<feature type="compositionally biased region" description="Basic and acidic residues" evidence="1">
    <location>
        <begin position="345"/>
        <end position="356"/>
    </location>
</feature>
<feature type="region of interest" description="Disordered" evidence="1">
    <location>
        <begin position="345"/>
        <end position="383"/>
    </location>
</feature>
<name>A0A197K4J4_9FUNG</name>
<protein>
    <submittedName>
        <fullName evidence="2">Uncharacterized protein</fullName>
    </submittedName>
</protein>
<proteinExistence type="predicted"/>
<reference evidence="2 3" key="1">
    <citation type="submission" date="2016-05" db="EMBL/GenBank/DDBJ databases">
        <title>Genome sequencing reveals origins of a unique bacterial endosymbiosis in the earliest lineages of terrestrial Fungi.</title>
        <authorList>
            <consortium name="DOE Joint Genome Institute"/>
            <person name="Uehling J."/>
            <person name="Gryganskyi A."/>
            <person name="Hameed K."/>
            <person name="Tschaplinski T."/>
            <person name="Misztal P."/>
            <person name="Wu S."/>
            <person name="Desiro A."/>
            <person name="Vande Pol N."/>
            <person name="Du Z.-Y."/>
            <person name="Zienkiewicz A."/>
            <person name="Zienkiewicz K."/>
            <person name="Morin E."/>
            <person name="Tisserant E."/>
            <person name="Splivallo R."/>
            <person name="Hainaut M."/>
            <person name="Henrissat B."/>
            <person name="Ohm R."/>
            <person name="Kuo A."/>
            <person name="Yan J."/>
            <person name="Lipzen A."/>
            <person name="Nolan M."/>
            <person name="Labutti K."/>
            <person name="Barry K."/>
            <person name="Goldstein A."/>
            <person name="Labbe J."/>
            <person name="Schadt C."/>
            <person name="Tuskan G."/>
            <person name="Grigoriev I."/>
            <person name="Martin F."/>
            <person name="Vilgalys R."/>
            <person name="Bonito G."/>
        </authorList>
    </citation>
    <scope>NUCLEOTIDE SEQUENCE [LARGE SCALE GENOMIC DNA]</scope>
    <source>
        <strain evidence="2 3">AG-77</strain>
    </source>
</reference>
<feature type="compositionally biased region" description="Basic and acidic residues" evidence="1">
    <location>
        <begin position="455"/>
        <end position="476"/>
    </location>
</feature>
<organism evidence="2 3">
    <name type="scientific">Linnemannia elongata AG-77</name>
    <dbReference type="NCBI Taxonomy" id="1314771"/>
    <lineage>
        <taxon>Eukaryota</taxon>
        <taxon>Fungi</taxon>
        <taxon>Fungi incertae sedis</taxon>
        <taxon>Mucoromycota</taxon>
        <taxon>Mortierellomycotina</taxon>
        <taxon>Mortierellomycetes</taxon>
        <taxon>Mortierellales</taxon>
        <taxon>Mortierellaceae</taxon>
        <taxon>Linnemannia</taxon>
    </lineage>
</organism>
<evidence type="ECO:0000256" key="1">
    <source>
        <dbReference type="SAM" id="MobiDB-lite"/>
    </source>
</evidence>
<feature type="region of interest" description="Disordered" evidence="1">
    <location>
        <begin position="222"/>
        <end position="257"/>
    </location>
</feature>
<feature type="compositionally biased region" description="Acidic residues" evidence="1">
    <location>
        <begin position="357"/>
        <end position="372"/>
    </location>
</feature>
<dbReference type="EMBL" id="KV442026">
    <property type="protein sequence ID" value="OAQ32098.1"/>
    <property type="molecule type" value="Genomic_DNA"/>
</dbReference>
<accession>A0A197K4J4</accession>
<gene>
    <name evidence="2" type="ORF">K457DRAFT_135433</name>
</gene>
<feature type="compositionally biased region" description="Basic and acidic residues" evidence="1">
    <location>
        <begin position="435"/>
        <end position="445"/>
    </location>
</feature>
<dbReference type="OrthoDB" id="2425693at2759"/>
<sequence>MKPAQLSKRAGFLLATALTVSLVIVVGPAPVTSLPVSSSSSSSSSAHGSDYSYPERHAPLLQQQRRAAPDAHGSSPSSSILEPVAQGADQEPPAGPTTHETAHDGIEPPPSPKPTAPKPPTPPQPINKNAFRIVNPEPNEVWTSGKSETMSWLDLDLPDQVTFDITLIPEDPVSNPKALLFTRRPILRYVVAEDRFLDMVVPYDLISQEQLLKVQETSANFTWTEPNPTTSPVPTPVDESAEETTPSPSPSPSPAPALEAIDSRARLYITAYVGRTNKMIAQKSVYPIIIRKDPEWDRREPRPNALVAPPTSLSDDLDEDLDAGHPEDMLEKKDSELAHLGDHAADAEGDHEHADGDSDMEEGEEEDEEGGEGEEHHHHTFGSWVTETFDDWKGQGDDEGEGSAEEGVDEIEEENALNAHTPTSDETGENADSSDTTHSDDDSMHMHSHTQGSESESKEEGEGEGGHHHEHSHVIDPNHFQNDADIAIWEEHLDDPGYNPPITIDDAGTINITRWIDNKERFFVGAPYVMAWSFPTESEGLTGTTSVYIEDAETAQRYDMVAGELPSDVRFIYLRPSALLVSAIPKKKIFVRARVEMDLFWAGTIQRYTGFSKTFYVERGAL</sequence>
<feature type="region of interest" description="Disordered" evidence="1">
    <location>
        <begin position="33"/>
        <end position="130"/>
    </location>
</feature>
<keyword evidence="3" id="KW-1185">Reference proteome</keyword>
<feature type="region of interest" description="Disordered" evidence="1">
    <location>
        <begin position="416"/>
        <end position="476"/>
    </location>
</feature>
<evidence type="ECO:0000313" key="3">
    <source>
        <dbReference type="Proteomes" id="UP000078512"/>
    </source>
</evidence>
<feature type="region of interest" description="Disordered" evidence="1">
    <location>
        <begin position="299"/>
        <end position="326"/>
    </location>
</feature>
<feature type="compositionally biased region" description="Pro residues" evidence="1">
    <location>
        <begin position="107"/>
        <end position="125"/>
    </location>
</feature>